<dbReference type="AlphaFoldDB" id="A0AAV3RJT5"/>
<evidence type="ECO:0000313" key="2">
    <source>
        <dbReference type="Proteomes" id="UP001454036"/>
    </source>
</evidence>
<comment type="caution">
    <text evidence="1">The sequence shown here is derived from an EMBL/GenBank/DDBJ whole genome shotgun (WGS) entry which is preliminary data.</text>
</comment>
<evidence type="ECO:0000313" key="1">
    <source>
        <dbReference type="EMBL" id="GAA0176515.1"/>
    </source>
</evidence>
<keyword evidence="2" id="KW-1185">Reference proteome</keyword>
<dbReference type="Proteomes" id="UP001454036">
    <property type="component" value="Unassembled WGS sequence"/>
</dbReference>
<dbReference type="Gene3D" id="3.30.70.270">
    <property type="match status" value="1"/>
</dbReference>
<dbReference type="InterPro" id="IPR043502">
    <property type="entry name" value="DNA/RNA_pol_sf"/>
</dbReference>
<organism evidence="1 2">
    <name type="scientific">Lithospermum erythrorhizon</name>
    <name type="common">Purple gromwell</name>
    <name type="synonym">Lithospermum officinale var. erythrorhizon</name>
    <dbReference type="NCBI Taxonomy" id="34254"/>
    <lineage>
        <taxon>Eukaryota</taxon>
        <taxon>Viridiplantae</taxon>
        <taxon>Streptophyta</taxon>
        <taxon>Embryophyta</taxon>
        <taxon>Tracheophyta</taxon>
        <taxon>Spermatophyta</taxon>
        <taxon>Magnoliopsida</taxon>
        <taxon>eudicotyledons</taxon>
        <taxon>Gunneridae</taxon>
        <taxon>Pentapetalae</taxon>
        <taxon>asterids</taxon>
        <taxon>lamiids</taxon>
        <taxon>Boraginales</taxon>
        <taxon>Boraginaceae</taxon>
        <taxon>Boraginoideae</taxon>
        <taxon>Lithospermeae</taxon>
        <taxon>Lithospermum</taxon>
    </lineage>
</organism>
<reference evidence="1 2" key="1">
    <citation type="submission" date="2024-01" db="EMBL/GenBank/DDBJ databases">
        <title>The complete chloroplast genome sequence of Lithospermum erythrorhizon: insights into the phylogenetic relationship among Boraginaceae species and the maternal lineages of purple gromwells.</title>
        <authorList>
            <person name="Okada T."/>
            <person name="Watanabe K."/>
        </authorList>
    </citation>
    <scope>NUCLEOTIDE SEQUENCE [LARGE SCALE GENOMIC DNA]</scope>
</reference>
<gene>
    <name evidence="1" type="ORF">LIER_29492</name>
</gene>
<dbReference type="SUPFAM" id="SSF56672">
    <property type="entry name" value="DNA/RNA polymerases"/>
    <property type="match status" value="1"/>
</dbReference>
<dbReference type="EMBL" id="BAABME010010176">
    <property type="protein sequence ID" value="GAA0176515.1"/>
    <property type="molecule type" value="Genomic_DNA"/>
</dbReference>
<proteinExistence type="predicted"/>
<accession>A0AAV3RJT5</accession>
<sequence>MCTDFTNLNKACPKDYFPLHCLGRLVDGSAGYEVFDFLDASRGFISRCGDRNLPFFRKSRQTSQEEFTWDEECSKAFVELKAYLGSPKILTRPEGKE</sequence>
<name>A0AAV3RJT5_LITER</name>
<protein>
    <submittedName>
        <fullName evidence="1">Uncharacterized protein</fullName>
    </submittedName>
</protein>
<dbReference type="InterPro" id="IPR043128">
    <property type="entry name" value="Rev_trsase/Diguanyl_cyclase"/>
</dbReference>